<evidence type="ECO:0000313" key="2">
    <source>
        <dbReference type="Proteomes" id="UP001174691"/>
    </source>
</evidence>
<organism evidence="1 2">
    <name type="scientific">Coniochaeta hoffmannii</name>
    <dbReference type="NCBI Taxonomy" id="91930"/>
    <lineage>
        <taxon>Eukaryota</taxon>
        <taxon>Fungi</taxon>
        <taxon>Dikarya</taxon>
        <taxon>Ascomycota</taxon>
        <taxon>Pezizomycotina</taxon>
        <taxon>Sordariomycetes</taxon>
        <taxon>Sordariomycetidae</taxon>
        <taxon>Coniochaetales</taxon>
        <taxon>Coniochaetaceae</taxon>
        <taxon>Coniochaeta</taxon>
    </lineage>
</organism>
<protein>
    <submittedName>
        <fullName evidence="1">Uncharacterized protein</fullName>
    </submittedName>
</protein>
<gene>
    <name evidence="1" type="ORF">NKR19_g238</name>
</gene>
<dbReference type="Proteomes" id="UP001174691">
    <property type="component" value="Unassembled WGS sequence"/>
</dbReference>
<comment type="caution">
    <text evidence="1">The sequence shown here is derived from an EMBL/GenBank/DDBJ whole genome shotgun (WGS) entry which is preliminary data.</text>
</comment>
<accession>A0AA38S325</accession>
<reference evidence="1" key="1">
    <citation type="submission" date="2022-07" db="EMBL/GenBank/DDBJ databases">
        <title>Fungi with potential for degradation of polypropylene.</title>
        <authorList>
            <person name="Gostincar C."/>
        </authorList>
    </citation>
    <scope>NUCLEOTIDE SEQUENCE</scope>
    <source>
        <strain evidence="1">EXF-13287</strain>
    </source>
</reference>
<keyword evidence="2" id="KW-1185">Reference proteome</keyword>
<name>A0AA38S325_9PEZI</name>
<evidence type="ECO:0000313" key="1">
    <source>
        <dbReference type="EMBL" id="KAJ9165687.1"/>
    </source>
</evidence>
<proteinExistence type="predicted"/>
<sequence>MLSLIKNPLFFIATGAGLLLFVFISPVLYGLDPCTDGICLTHPEAKRPTPPKVQRVTQKYGPYTVPGMNKDGGMIEFEDRFPLPCSDCFIAYMHAGLEYPDGSYANADTGMWLHHLVAFNLNRTDTTCPEMEERIFASGNERTPIDLTKGGTINVGYYVGTEDTFGSLIELMNEVPETRDAVVTVEFEYLPAQSHEFRPVKTVWLDIDGVCDENRAEVPPPADLTTFSLGMEDHWRMDLSGEVVSFMNHLHDGGLNLQVIRNGKTACDSAARYGESTGFVDAKMTHISSMSECPDLTVQRGEKWWVKANYDFVKHSPMMEGSTPAPVMGIALLYIVE</sequence>
<dbReference type="EMBL" id="JANBVN010000002">
    <property type="protein sequence ID" value="KAJ9165687.1"/>
    <property type="molecule type" value="Genomic_DNA"/>
</dbReference>
<dbReference type="AlphaFoldDB" id="A0AA38S325"/>